<dbReference type="Proteomes" id="UP000326939">
    <property type="component" value="Chromosome 11"/>
</dbReference>
<feature type="repeat" description="PPR" evidence="3">
    <location>
        <begin position="629"/>
        <end position="659"/>
    </location>
</feature>
<feature type="repeat" description="PPR" evidence="3">
    <location>
        <begin position="419"/>
        <end position="453"/>
    </location>
</feature>
<feature type="repeat" description="PPR" evidence="3">
    <location>
        <begin position="594"/>
        <end position="628"/>
    </location>
</feature>
<reference evidence="5" key="1">
    <citation type="journal article" date="2019" name="Gigascience">
        <title>De novo genome assembly of the endangered Acer yangbiense, a plant species with extremely small populations endemic to Yunnan Province, China.</title>
        <authorList>
            <person name="Yang J."/>
            <person name="Wariss H.M."/>
            <person name="Tao L."/>
            <person name="Zhang R."/>
            <person name="Yun Q."/>
            <person name="Hollingsworth P."/>
            <person name="Dao Z."/>
            <person name="Luo G."/>
            <person name="Guo H."/>
            <person name="Ma Y."/>
            <person name="Sun W."/>
        </authorList>
    </citation>
    <scope>NUCLEOTIDE SEQUENCE [LARGE SCALE GENOMIC DNA]</scope>
    <source>
        <strain evidence="5">cv. br00</strain>
    </source>
</reference>
<evidence type="ECO:0000256" key="3">
    <source>
        <dbReference type="PROSITE-ProRule" id="PRU00708"/>
    </source>
</evidence>
<dbReference type="PANTHER" id="PTHR46128">
    <property type="entry name" value="MITOCHONDRIAL GROUP I INTRON SPLICING FACTOR CCM1"/>
    <property type="match status" value="1"/>
</dbReference>
<organism evidence="4 5">
    <name type="scientific">Salix brachista</name>
    <dbReference type="NCBI Taxonomy" id="2182728"/>
    <lineage>
        <taxon>Eukaryota</taxon>
        <taxon>Viridiplantae</taxon>
        <taxon>Streptophyta</taxon>
        <taxon>Embryophyta</taxon>
        <taxon>Tracheophyta</taxon>
        <taxon>Spermatophyta</taxon>
        <taxon>Magnoliopsida</taxon>
        <taxon>eudicotyledons</taxon>
        <taxon>Gunneridae</taxon>
        <taxon>Pentapetalae</taxon>
        <taxon>rosids</taxon>
        <taxon>fabids</taxon>
        <taxon>Malpighiales</taxon>
        <taxon>Salicaceae</taxon>
        <taxon>Saliceae</taxon>
        <taxon>Salix</taxon>
    </lineage>
</organism>
<sequence>MCGSKWRGWIRQCISTARLSVLVNWHPTEDLAMEKGLRQGDSLSPFVFTIAAVGFSKMLERGCSMGLTEGISHEIVMEQEELSDSDEEIEENVEFECEEMADSDGEEGAGFEPVAEVEDKLLDCFDGLRSLLSMLLSALLIKRKSFLGRCFHLGKSILNPISEDVVFRAICVNLKQRRWSFLEKNLPSLTNAIASRVLCEFQNSPQLALEFYNWVGDKKSVLHSLESSCSVIHVLVNSRRYDDALSLMGNLMTVNGLSPLEVLEALNNSYGICESSPAVFDALVRACTQIGATVGAYEVIMKLQIEGCCVTIHAWNNFLSHLIKVNEIHRFWMVYKKMVSYGYMENVNTFNLVVHALCKDCKLQEAMSVFYRILKSGIWPNAVTFNMMVDGACKMGDMDLALMLVRKMEIMSAGSIKPNSVTYNSLIDGFCKIGRIAVAEELRNEMMKIDIEPNVRTYATMIEGYSRAGCLEEALRLCDEMVERGLLPNSVVYNSIMHWLYKEGDVDGASLVFTDMSDKQIPLDKFTCSILTRGFCRNGYITKALKFLNKVLENNLIEDAFSHNILINFLCKSNNFAAARQLLARMYVHGLVPDAVTFGTLIDGHCKEGNIEIAVQIYEKMVKGEEKPNLLIYNSIINGLCKDGLVDVARSLVDVLQRMGLVDTITYNTLINGYFNCGKFDKAFKLSTEMQMLEF</sequence>
<dbReference type="Pfam" id="PF12854">
    <property type="entry name" value="PPR_1"/>
    <property type="match status" value="1"/>
</dbReference>
<feature type="repeat" description="PPR" evidence="3">
    <location>
        <begin position="663"/>
        <end position="695"/>
    </location>
</feature>
<dbReference type="EMBL" id="VDCV01000011">
    <property type="protein sequence ID" value="KAB5533676.1"/>
    <property type="molecule type" value="Genomic_DNA"/>
</dbReference>
<feature type="repeat" description="PPR" evidence="3">
    <location>
        <begin position="381"/>
        <end position="415"/>
    </location>
</feature>
<dbReference type="InterPro" id="IPR050872">
    <property type="entry name" value="PPR_P_subfamily"/>
</dbReference>
<proteinExistence type="inferred from homology"/>
<evidence type="ECO:0000313" key="4">
    <source>
        <dbReference type="EMBL" id="KAB5533676.1"/>
    </source>
</evidence>
<dbReference type="SUPFAM" id="SSF81901">
    <property type="entry name" value="HCP-like"/>
    <property type="match status" value="1"/>
</dbReference>
<gene>
    <name evidence="4" type="ORF">DKX38_016762</name>
</gene>
<dbReference type="PROSITE" id="PS51375">
    <property type="entry name" value="PPR"/>
    <property type="match status" value="10"/>
</dbReference>
<feature type="repeat" description="PPR" evidence="3">
    <location>
        <begin position="524"/>
        <end position="558"/>
    </location>
</feature>
<evidence type="ECO:0000313" key="5">
    <source>
        <dbReference type="Proteomes" id="UP000326939"/>
    </source>
</evidence>
<keyword evidence="2" id="KW-0677">Repeat</keyword>
<dbReference type="PANTHER" id="PTHR46128:SF328">
    <property type="entry name" value="PENTACOTRIPEPTIDE-REPEAT REGION OF PRORP DOMAIN-CONTAINING PROTEIN"/>
    <property type="match status" value="1"/>
</dbReference>
<protein>
    <submittedName>
        <fullName evidence="4">Uncharacterized protein</fullName>
    </submittedName>
</protein>
<dbReference type="NCBIfam" id="TIGR00756">
    <property type="entry name" value="PPR"/>
    <property type="match status" value="9"/>
</dbReference>
<accession>A0A5N5KUJ4</accession>
<dbReference type="Pfam" id="PF13041">
    <property type="entry name" value="PPR_2"/>
    <property type="match status" value="4"/>
</dbReference>
<feature type="repeat" description="PPR" evidence="3">
    <location>
        <begin position="559"/>
        <end position="593"/>
    </location>
</feature>
<feature type="repeat" description="PPR" evidence="3">
    <location>
        <begin position="489"/>
        <end position="523"/>
    </location>
</feature>
<evidence type="ECO:0000256" key="2">
    <source>
        <dbReference type="ARBA" id="ARBA00022737"/>
    </source>
</evidence>
<comment type="caution">
    <text evidence="4">The sequence shown here is derived from an EMBL/GenBank/DDBJ whole genome shotgun (WGS) entry which is preliminary data.</text>
</comment>
<comment type="similarity">
    <text evidence="1">Belongs to the PPR family. P subfamily.</text>
</comment>
<dbReference type="Pfam" id="PF01535">
    <property type="entry name" value="PPR"/>
    <property type="match status" value="1"/>
</dbReference>
<dbReference type="InterPro" id="IPR002885">
    <property type="entry name" value="PPR_rpt"/>
</dbReference>
<dbReference type="AlphaFoldDB" id="A0A5N5KUJ4"/>
<keyword evidence="5" id="KW-1185">Reference proteome</keyword>
<feature type="repeat" description="PPR" evidence="3">
    <location>
        <begin position="454"/>
        <end position="488"/>
    </location>
</feature>
<feature type="repeat" description="PPR" evidence="3">
    <location>
        <begin position="346"/>
        <end position="380"/>
    </location>
</feature>
<dbReference type="Gene3D" id="1.25.40.10">
    <property type="entry name" value="Tetratricopeptide repeat domain"/>
    <property type="match status" value="4"/>
</dbReference>
<name>A0A5N5KUJ4_9ROSI</name>
<dbReference type="InterPro" id="IPR011990">
    <property type="entry name" value="TPR-like_helical_dom_sf"/>
</dbReference>
<evidence type="ECO:0000256" key="1">
    <source>
        <dbReference type="ARBA" id="ARBA00007626"/>
    </source>
</evidence>